<evidence type="ECO:0000313" key="3">
    <source>
        <dbReference type="WBParaSite" id="nOo.2.0.1.t11124-RA"/>
    </source>
</evidence>
<organism evidence="3">
    <name type="scientific">Onchocerca ochengi</name>
    <name type="common">Filarial nematode worm</name>
    <dbReference type="NCBI Taxonomy" id="42157"/>
    <lineage>
        <taxon>Eukaryota</taxon>
        <taxon>Metazoa</taxon>
        <taxon>Ecdysozoa</taxon>
        <taxon>Nematoda</taxon>
        <taxon>Chromadorea</taxon>
        <taxon>Rhabditida</taxon>
        <taxon>Spirurina</taxon>
        <taxon>Spiruromorpha</taxon>
        <taxon>Filarioidea</taxon>
        <taxon>Onchocercidae</taxon>
        <taxon>Onchocerca</taxon>
    </lineage>
</organism>
<keyword evidence="2" id="KW-1185">Reference proteome</keyword>
<gene>
    <name evidence="1" type="ORF">NOO_LOCUS11124</name>
</gene>
<sequence length="8" mass="864">MASRMTAP</sequence>
<dbReference type="Proteomes" id="UP000271087">
    <property type="component" value="Unassembled WGS sequence"/>
</dbReference>
<dbReference type="WBParaSite" id="nOo.2.0.1.t11124-RA">
    <property type="protein sequence ID" value="nOo.2.0.1.t11124-RA"/>
    <property type="gene ID" value="nOo.2.0.1.g11124"/>
</dbReference>
<protein>
    <submittedName>
        <fullName evidence="1 3">Uncharacterized protein</fullName>
    </submittedName>
</protein>
<reference evidence="1 2" key="2">
    <citation type="submission" date="2018-08" db="EMBL/GenBank/DDBJ databases">
        <authorList>
            <person name="Laetsch R D."/>
            <person name="Stevens L."/>
            <person name="Kumar S."/>
            <person name="Blaxter L. M."/>
        </authorList>
    </citation>
    <scope>NUCLEOTIDE SEQUENCE [LARGE SCALE GENOMIC DNA]</scope>
</reference>
<proteinExistence type="predicted"/>
<accession>A0A182ESK4</accession>
<reference evidence="3" key="1">
    <citation type="submission" date="2016-06" db="UniProtKB">
        <authorList>
            <consortium name="WormBaseParasite"/>
        </authorList>
    </citation>
    <scope>IDENTIFICATION</scope>
</reference>
<evidence type="ECO:0000313" key="1">
    <source>
        <dbReference type="EMBL" id="VDM94995.1"/>
    </source>
</evidence>
<evidence type="ECO:0000313" key="2">
    <source>
        <dbReference type="Proteomes" id="UP000271087"/>
    </source>
</evidence>
<dbReference type="EMBL" id="UYRW01007292">
    <property type="protein sequence ID" value="VDM94995.1"/>
    <property type="molecule type" value="Genomic_DNA"/>
</dbReference>
<name>A0A182ESK4_ONCOC</name>